<evidence type="ECO:0000256" key="3">
    <source>
        <dbReference type="ARBA" id="ARBA00038054"/>
    </source>
</evidence>
<keyword evidence="2" id="KW-0285">Flavoprotein</keyword>
<dbReference type="EMBL" id="WJKJ01000120">
    <property type="protein sequence ID" value="MBD3364318.1"/>
    <property type="molecule type" value="Genomic_DNA"/>
</dbReference>
<organism evidence="5 6">
    <name type="scientific">candidate division WOR-3 bacterium</name>
    <dbReference type="NCBI Taxonomy" id="2052148"/>
    <lineage>
        <taxon>Bacteria</taxon>
        <taxon>Bacteria division WOR-3</taxon>
    </lineage>
</organism>
<dbReference type="SMART" id="SM00903">
    <property type="entry name" value="Flavin_Reduct"/>
    <property type="match status" value="1"/>
</dbReference>
<accession>A0A9D5QC56</accession>
<feature type="domain" description="Flavin reductase like" evidence="4">
    <location>
        <begin position="14"/>
        <end position="163"/>
    </location>
</feature>
<name>A0A9D5QC56_UNCW3</name>
<dbReference type="GO" id="GO:0016646">
    <property type="term" value="F:oxidoreductase activity, acting on the CH-NH group of donors, NAD or NADP as acceptor"/>
    <property type="evidence" value="ECO:0007669"/>
    <property type="project" value="UniProtKB-ARBA"/>
</dbReference>
<dbReference type="AlphaFoldDB" id="A0A9D5QC56"/>
<sequence>MKVDVEYLEYMWPMRHFLITCGDISDKANIIPLSFVMPVSRQPPLIAIAVGRTAYSLELILQTGEFVVNVPARDLEKAVYYCGYNSGRDIDKFTETGLTPEPARSIRPPIISECAAHMECKVVNEIETGDKYTFIGEVIEAYADEEIAEGKRDLEYAKGEFPRIIYGTRFMKGK</sequence>
<dbReference type="Gene3D" id="2.30.110.10">
    <property type="entry name" value="Electron Transport, Fmn-binding Protein, Chain A"/>
    <property type="match status" value="1"/>
</dbReference>
<evidence type="ECO:0000256" key="2">
    <source>
        <dbReference type="ARBA" id="ARBA00022630"/>
    </source>
</evidence>
<evidence type="ECO:0000259" key="4">
    <source>
        <dbReference type="SMART" id="SM00903"/>
    </source>
</evidence>
<gene>
    <name evidence="5" type="ORF">GF359_03790</name>
</gene>
<dbReference type="InterPro" id="IPR012349">
    <property type="entry name" value="Split_barrel_FMN-bd"/>
</dbReference>
<evidence type="ECO:0000313" key="5">
    <source>
        <dbReference type="EMBL" id="MBD3364318.1"/>
    </source>
</evidence>
<proteinExistence type="inferred from homology"/>
<dbReference type="PANTHER" id="PTHR43567">
    <property type="entry name" value="FLAVOREDOXIN-RELATED-RELATED"/>
    <property type="match status" value="1"/>
</dbReference>
<dbReference type="InterPro" id="IPR052174">
    <property type="entry name" value="Flavoredoxin"/>
</dbReference>
<dbReference type="InterPro" id="IPR002563">
    <property type="entry name" value="Flavin_Rdtase-like_dom"/>
</dbReference>
<dbReference type="PANTHER" id="PTHR43567:SF1">
    <property type="entry name" value="FLAVOREDOXIN"/>
    <property type="match status" value="1"/>
</dbReference>
<dbReference type="SUPFAM" id="SSF50475">
    <property type="entry name" value="FMN-binding split barrel"/>
    <property type="match status" value="1"/>
</dbReference>
<protein>
    <submittedName>
        <fullName evidence="5">Flavin reductase family protein</fullName>
    </submittedName>
</protein>
<comment type="cofactor">
    <cofactor evidence="1">
        <name>FMN</name>
        <dbReference type="ChEBI" id="CHEBI:58210"/>
    </cofactor>
</comment>
<evidence type="ECO:0000256" key="1">
    <source>
        <dbReference type="ARBA" id="ARBA00001917"/>
    </source>
</evidence>
<dbReference type="GO" id="GO:0010181">
    <property type="term" value="F:FMN binding"/>
    <property type="evidence" value="ECO:0007669"/>
    <property type="project" value="InterPro"/>
</dbReference>
<dbReference type="Pfam" id="PF01613">
    <property type="entry name" value="Flavin_Reduct"/>
    <property type="match status" value="1"/>
</dbReference>
<comment type="caution">
    <text evidence="5">The sequence shown here is derived from an EMBL/GenBank/DDBJ whole genome shotgun (WGS) entry which is preliminary data.</text>
</comment>
<reference evidence="5" key="1">
    <citation type="submission" date="2019-11" db="EMBL/GenBank/DDBJ databases">
        <title>Microbial mats filling the niche in hypersaline microbial mats.</title>
        <authorList>
            <person name="Wong H.L."/>
            <person name="Macleod F.I."/>
            <person name="White R.A. III"/>
            <person name="Burns B.P."/>
        </authorList>
    </citation>
    <scope>NUCLEOTIDE SEQUENCE</scope>
    <source>
        <strain evidence="5">Bin_327</strain>
    </source>
</reference>
<comment type="similarity">
    <text evidence="3">Belongs to the flavoredoxin family.</text>
</comment>
<dbReference type="Proteomes" id="UP000630660">
    <property type="component" value="Unassembled WGS sequence"/>
</dbReference>
<evidence type="ECO:0000313" key="6">
    <source>
        <dbReference type="Proteomes" id="UP000630660"/>
    </source>
</evidence>